<name>A0A6J6NXF5_9ZZZZ</name>
<dbReference type="InterPro" id="IPR043128">
    <property type="entry name" value="Rev_trsase/Diguanyl_cyclase"/>
</dbReference>
<proteinExistence type="predicted"/>
<dbReference type="AlphaFoldDB" id="A0A6J6NXF5"/>
<gene>
    <name evidence="1" type="ORF">UFOPK2362_00854</name>
</gene>
<reference evidence="1" key="1">
    <citation type="submission" date="2020-05" db="EMBL/GenBank/DDBJ databases">
        <authorList>
            <person name="Chiriac C."/>
            <person name="Salcher M."/>
            <person name="Ghai R."/>
            <person name="Kavagutti S V."/>
        </authorList>
    </citation>
    <scope>NUCLEOTIDE SEQUENCE</scope>
</reference>
<evidence type="ECO:0000313" key="1">
    <source>
        <dbReference type="EMBL" id="CAB4689003.1"/>
    </source>
</evidence>
<dbReference type="EMBL" id="CAEZXI010000103">
    <property type="protein sequence ID" value="CAB4689003.1"/>
    <property type="molecule type" value="Genomic_DNA"/>
</dbReference>
<dbReference type="Gene3D" id="3.30.70.270">
    <property type="match status" value="1"/>
</dbReference>
<protein>
    <submittedName>
        <fullName evidence="1">Unannotated protein</fullName>
    </submittedName>
</protein>
<organism evidence="1">
    <name type="scientific">freshwater metagenome</name>
    <dbReference type="NCBI Taxonomy" id="449393"/>
    <lineage>
        <taxon>unclassified sequences</taxon>
        <taxon>metagenomes</taxon>
        <taxon>ecological metagenomes</taxon>
    </lineage>
</organism>
<accession>A0A6J6NXF5</accession>
<sequence length="155" mass="17738">MEITPKLLAEIYFENDGEIDLLTGAIAPNRLNQIIEREVNLSKRNSDNLTIISVNLDLNSITSIGIQQQVLEIEEQLIQIHFQIKALLREVDCIGRVSTHGFWVFIKVKTSSDSSKLVDRIKEISPGNLVISVIDYTQGESQLQWYEKIDKEHFQ</sequence>